<gene>
    <name evidence="1" type="ORF">EB241_02210</name>
</gene>
<sequence>MNPITVLGRESQIIHNHITLQKGCPTVKDQNILSEELIKYDKVISSISSLIPSALPLNIVQGVVGPMLIILADDIDRKPANLDLLKEANSQLVNLCNLVVKAQLESLKIELKKEKIIGNLIPKDIEIKHGELDIIIYGKKKTLYEKNDKVYVDGIGKSAVYYDRESEIWKYEDESLNAPERDNVLMEQDSAERSYSDFMSFYQTGYENYEINRVNDAARYYSLRSSNEQRVGVFIAKVLKKSGILSSDEAIKFATNIDVPILNIEMILHQPRRIISTEQLLKVQKGEVLSFISDGQEGQDGHVAHYLVSLGNGRFVGVKNSILTGDVNSEPRFFTAEQLGEMKNNLLTPFHNPKNKFQLYCGYPENSQHSYLFTLKENADKLAESGIGLDISRKISTVLRNSGELSHEQAEAFFQKASIILSGKSANLSVSSFTDTLRYVTPAEFKNVEAGNLIIIQNKSGGVVSMALSLGDGEFLSDNRGRVMSSSKNHDVLSAEKLAELFLPEQYIFIESDISRTKLRLGSLLGKDASFYFSAHSGELTVRAHGAPGNVNMLNPFELADVIRGLLISKGIDIRNIRTINLESCFGAMGLPSMGKALAALLDKRVVAYPYRFSVSGRDNPSSWRVAATTYEPALLATDRESIKAQCRRNYRLMNTLGTMYGYLTRRRFARSDMPFETILTNVARFVLHQLSVEEFIKLQPEYDADLGNTLSLIQTSQLPDTPYDFAERCLDILSLTESTYAQLNASILYENT</sequence>
<reference evidence="1 2" key="1">
    <citation type="submission" date="2018-10" db="EMBL/GenBank/DDBJ databases">
        <title>Draft genome sequence for the type isolate of Erwinia psidii, agent causal of bacterial blight in guava (Psidium guajava) and wilt and die-back of Eucalyptus spp.</title>
        <authorList>
            <person name="Hermenegildo P.S."/>
            <person name="Santos S.A."/>
            <person name="Guimaraes L.M.S."/>
            <person name="Vidigal P.M.P."/>
            <person name="Pereira I.C."/>
            <person name="Badel J.L."/>
            <person name="Alfenas-Zerbini P."/>
            <person name="Ferreira M.A.S.V."/>
            <person name="Alfenas A.C."/>
        </authorList>
    </citation>
    <scope>NUCLEOTIDE SEQUENCE [LARGE SCALE GENOMIC DNA]</scope>
    <source>
        <strain evidence="1 2">IBSBF 435</strain>
    </source>
</reference>
<evidence type="ECO:0000313" key="2">
    <source>
        <dbReference type="Proteomes" id="UP000279457"/>
    </source>
</evidence>
<accession>A0A3N6S3B1</accession>
<organism evidence="1 2">
    <name type="scientific">Erwinia psidii</name>
    <dbReference type="NCBI Taxonomy" id="69224"/>
    <lineage>
        <taxon>Bacteria</taxon>
        <taxon>Pseudomonadati</taxon>
        <taxon>Pseudomonadota</taxon>
        <taxon>Gammaproteobacteria</taxon>
        <taxon>Enterobacterales</taxon>
        <taxon>Erwiniaceae</taxon>
        <taxon>Erwinia</taxon>
    </lineage>
</organism>
<proteinExistence type="predicted"/>
<comment type="caution">
    <text evidence="1">The sequence shown here is derived from an EMBL/GenBank/DDBJ whole genome shotgun (WGS) entry which is preliminary data.</text>
</comment>
<evidence type="ECO:0000313" key="1">
    <source>
        <dbReference type="EMBL" id="RQM40128.1"/>
    </source>
</evidence>
<name>A0A3N6S3B1_9GAMM</name>
<dbReference type="Proteomes" id="UP000279457">
    <property type="component" value="Unassembled WGS sequence"/>
</dbReference>
<dbReference type="EMBL" id="RHHM01000001">
    <property type="protein sequence ID" value="RQM40128.1"/>
    <property type="molecule type" value="Genomic_DNA"/>
</dbReference>
<protein>
    <submittedName>
        <fullName evidence="1">Uncharacterized protein</fullName>
    </submittedName>
</protein>
<keyword evidence="2" id="KW-1185">Reference proteome</keyword>
<dbReference type="AlphaFoldDB" id="A0A3N6S3B1"/>